<accession>A0A2R4XPY7</accession>
<proteinExistence type="predicted"/>
<evidence type="ECO:0000313" key="5">
    <source>
        <dbReference type="Proteomes" id="UP000244571"/>
    </source>
</evidence>
<dbReference type="AlphaFoldDB" id="A0A2R4XPY7"/>
<feature type="domain" description="DUF4010" evidence="3">
    <location>
        <begin position="188"/>
        <end position="399"/>
    </location>
</feature>
<dbReference type="Pfam" id="PF02308">
    <property type="entry name" value="MgtC"/>
    <property type="match status" value="1"/>
</dbReference>
<feature type="transmembrane region" description="Helical" evidence="1">
    <location>
        <begin position="242"/>
        <end position="266"/>
    </location>
</feature>
<dbReference type="PANTHER" id="PTHR39084">
    <property type="entry name" value="MEMBRANE PROTEIN-RELATED"/>
    <property type="match status" value="1"/>
</dbReference>
<feature type="transmembrane region" description="Helical" evidence="1">
    <location>
        <begin position="43"/>
        <end position="62"/>
    </location>
</feature>
<dbReference type="EMBL" id="CP028901">
    <property type="protein sequence ID" value="AWB35870.1"/>
    <property type="molecule type" value="Genomic_DNA"/>
</dbReference>
<keyword evidence="1" id="KW-0812">Transmembrane</keyword>
<dbReference type="InterPro" id="IPR025105">
    <property type="entry name" value="DUF4010"/>
</dbReference>
<dbReference type="Proteomes" id="UP000244571">
    <property type="component" value="Chromosome"/>
</dbReference>
<feature type="domain" description="MgtC/SapB/SrpB/YhiD N-terminal" evidence="2">
    <location>
        <begin position="15"/>
        <end position="140"/>
    </location>
</feature>
<keyword evidence="1" id="KW-0472">Membrane</keyword>
<feature type="transmembrane region" description="Helical" evidence="1">
    <location>
        <begin position="313"/>
        <end position="332"/>
    </location>
</feature>
<keyword evidence="5" id="KW-1185">Reference proteome</keyword>
<feature type="transmembrane region" description="Helical" evidence="1">
    <location>
        <begin position="12"/>
        <end position="31"/>
    </location>
</feature>
<feature type="transmembrane region" description="Helical" evidence="1">
    <location>
        <begin position="344"/>
        <end position="363"/>
    </location>
</feature>
<organism evidence="4 5">
    <name type="scientific">Orrella marina</name>
    <dbReference type="NCBI Taxonomy" id="2163011"/>
    <lineage>
        <taxon>Bacteria</taxon>
        <taxon>Pseudomonadati</taxon>
        <taxon>Pseudomonadota</taxon>
        <taxon>Betaproteobacteria</taxon>
        <taxon>Burkholderiales</taxon>
        <taxon>Alcaligenaceae</taxon>
        <taxon>Orrella</taxon>
    </lineage>
</organism>
<dbReference type="RefSeq" id="WP_108623326.1">
    <property type="nucleotide sequence ID" value="NZ_CP028901.1"/>
</dbReference>
<sequence>MALSSPSTLELLPDILVALAIGLLIGGEREWSQRERQSERVMAGIRTFGLLGLSGALAVLLSEALHPVSWAIILAGVMTLIVAGYIAETRASGDWGMTTEIAMLSTFLLGSLAISGQATLAASLGVLVALLLSMKSLLHTQVHRLSEHEISATLKLLFISVVMLPLLPNETMGPLAVFNPYVTWWMVVLIAGLGFAAYVAVRIVGPGSGIMLTAALGGMVSSTAMTVTLSRLSASINQPATIAAGLLLTSSIMFPRILLEAAVISPAVAMEIALPIGLGMVCYLTGVGLLLLRARKQRDVDTGSVEQALKNPFELGPALRFTALLVGIMFLVEIARRAFGDAGVFIMAAISGAADVDAITLSLARLANNGLDQSVAANGILMAAISNSTLKLALAGFIGGRRLLMDCLPAVAVATAIMAATIIF</sequence>
<protein>
    <submittedName>
        <fullName evidence="4">Uncharacterized protein</fullName>
    </submittedName>
</protein>
<dbReference type="KEGG" id="boz:DBV39_15940"/>
<feature type="transmembrane region" description="Helical" evidence="1">
    <location>
        <begin position="181"/>
        <end position="204"/>
    </location>
</feature>
<dbReference type="OrthoDB" id="9813718at2"/>
<dbReference type="Pfam" id="PF13194">
    <property type="entry name" value="DUF4010"/>
    <property type="match status" value="1"/>
</dbReference>
<keyword evidence="1" id="KW-1133">Transmembrane helix</keyword>
<feature type="transmembrane region" description="Helical" evidence="1">
    <location>
        <begin position="272"/>
        <end position="292"/>
    </location>
</feature>
<feature type="transmembrane region" description="Helical" evidence="1">
    <location>
        <begin position="107"/>
        <end position="132"/>
    </location>
</feature>
<reference evidence="4 5" key="1">
    <citation type="submission" date="2018-04" db="EMBL/GenBank/DDBJ databases">
        <title>Bordetella sp. HZ20 isolated from seawater.</title>
        <authorList>
            <person name="Sun C."/>
        </authorList>
    </citation>
    <scope>NUCLEOTIDE SEQUENCE [LARGE SCALE GENOMIC DNA]</scope>
    <source>
        <strain evidence="4 5">HZ20</strain>
    </source>
</reference>
<evidence type="ECO:0000256" key="1">
    <source>
        <dbReference type="SAM" id="Phobius"/>
    </source>
</evidence>
<evidence type="ECO:0000313" key="4">
    <source>
        <dbReference type="EMBL" id="AWB35870.1"/>
    </source>
</evidence>
<feature type="transmembrane region" description="Helical" evidence="1">
    <location>
        <begin position="375"/>
        <end position="397"/>
    </location>
</feature>
<feature type="transmembrane region" description="Helical" evidence="1">
    <location>
        <begin position="403"/>
        <end position="423"/>
    </location>
</feature>
<dbReference type="PANTHER" id="PTHR39084:SF1">
    <property type="entry name" value="DUF4010 DOMAIN-CONTAINING PROTEIN"/>
    <property type="match status" value="1"/>
</dbReference>
<gene>
    <name evidence="4" type="ORF">DBV39_15940</name>
</gene>
<feature type="transmembrane region" description="Helical" evidence="1">
    <location>
        <begin position="210"/>
        <end position="230"/>
    </location>
</feature>
<evidence type="ECO:0000259" key="3">
    <source>
        <dbReference type="Pfam" id="PF13194"/>
    </source>
</evidence>
<dbReference type="InterPro" id="IPR049177">
    <property type="entry name" value="MgtC_SapB_SrpB_YhiD_N"/>
</dbReference>
<feature type="transmembrane region" description="Helical" evidence="1">
    <location>
        <begin position="68"/>
        <end position="87"/>
    </location>
</feature>
<name>A0A2R4XPY7_9BURK</name>
<evidence type="ECO:0000259" key="2">
    <source>
        <dbReference type="Pfam" id="PF02308"/>
    </source>
</evidence>